<dbReference type="InterPro" id="IPR035966">
    <property type="entry name" value="PKF_sf"/>
</dbReference>
<comment type="subcellular location">
    <subcellularLocation>
        <location evidence="2">Cytoplasm</location>
    </subcellularLocation>
</comment>
<keyword evidence="12" id="KW-0460">Magnesium</keyword>
<dbReference type="PROSITE" id="PS00433">
    <property type="entry name" value="PHOSPHOFRUCTOKINASE"/>
    <property type="match status" value="1"/>
</dbReference>
<dbReference type="Gene3D" id="3.40.50.450">
    <property type="match status" value="1"/>
</dbReference>
<dbReference type="GO" id="GO:0030388">
    <property type="term" value="P:fructose 1,6-bisphosphate metabolic process"/>
    <property type="evidence" value="ECO:0007669"/>
    <property type="project" value="TreeGrafter"/>
</dbReference>
<dbReference type="EC" id="2.7.1.11" evidence="4"/>
<dbReference type="InterPro" id="IPR000023">
    <property type="entry name" value="Phosphofructokinase_dom"/>
</dbReference>
<dbReference type="InterPro" id="IPR015912">
    <property type="entry name" value="Phosphofructokinase_CS"/>
</dbReference>
<keyword evidence="10 17" id="KW-0418">Kinase</keyword>
<keyword evidence="13" id="KW-0324">Glycolysis</keyword>
<evidence type="ECO:0000256" key="12">
    <source>
        <dbReference type="ARBA" id="ARBA00022842"/>
    </source>
</evidence>
<sequence length="314" mass="34413">MTSGGDAAGMNPAVKAAVERARQLGMKPFVIYDGLEGLIDGKIKAATRDLTCEMSHRGGTLLRSSRSKRFFEYSYREQAYKHLKDNNIEHLVIAGGDGSFRALNDFFNDFQVPFAGIPATIDNDIAGTDYCLGVDTAQNIILNCIDTIRDTAQSHHRAFVIETMGRDCGYLAMTAAICSGADILVVPELPYDLESIKKRLQPQIEEGVGYVIAIVAEGTKKAQELTDWLSTNTGMDTRLTVLGHMQRGGAPSARDRLMGARFGTRAVEALHSGNINRIMVYHDGHHGECALDQVAGQKYHVSQSIIKLCEDMTR</sequence>
<comment type="cofactor">
    <cofactor evidence="1">
        <name>Mg(2+)</name>
        <dbReference type="ChEBI" id="CHEBI:18420"/>
    </cofactor>
</comment>
<dbReference type="GO" id="GO:0006002">
    <property type="term" value="P:fructose 6-phosphate metabolic process"/>
    <property type="evidence" value="ECO:0007669"/>
    <property type="project" value="InterPro"/>
</dbReference>
<dbReference type="GO" id="GO:0005524">
    <property type="term" value="F:ATP binding"/>
    <property type="evidence" value="ECO:0007669"/>
    <property type="project" value="UniProtKB-KW"/>
</dbReference>
<evidence type="ECO:0000256" key="8">
    <source>
        <dbReference type="ARBA" id="ARBA00022723"/>
    </source>
</evidence>
<dbReference type="Pfam" id="PF00365">
    <property type="entry name" value="PFK"/>
    <property type="match status" value="1"/>
</dbReference>
<evidence type="ECO:0000256" key="3">
    <source>
        <dbReference type="ARBA" id="ARBA00004679"/>
    </source>
</evidence>
<dbReference type="PRINTS" id="PR00476">
    <property type="entry name" value="PHFRCTKINASE"/>
</dbReference>
<evidence type="ECO:0000256" key="9">
    <source>
        <dbReference type="ARBA" id="ARBA00022741"/>
    </source>
</evidence>
<evidence type="ECO:0000256" key="6">
    <source>
        <dbReference type="ARBA" id="ARBA00022533"/>
    </source>
</evidence>
<evidence type="ECO:0000313" key="18">
    <source>
        <dbReference type="Proteomes" id="UP000176204"/>
    </source>
</evidence>
<keyword evidence="6" id="KW-0021">Allosteric enzyme</keyword>
<comment type="catalytic activity">
    <reaction evidence="15">
        <text>beta-D-fructose 6-phosphate + ATP = beta-D-fructose 1,6-bisphosphate + ADP + H(+)</text>
        <dbReference type="Rhea" id="RHEA:16109"/>
        <dbReference type="ChEBI" id="CHEBI:15378"/>
        <dbReference type="ChEBI" id="CHEBI:30616"/>
        <dbReference type="ChEBI" id="CHEBI:32966"/>
        <dbReference type="ChEBI" id="CHEBI:57634"/>
        <dbReference type="ChEBI" id="CHEBI:456216"/>
        <dbReference type="EC" id="2.7.1.11"/>
    </reaction>
</comment>
<evidence type="ECO:0000256" key="7">
    <source>
        <dbReference type="ARBA" id="ARBA00022679"/>
    </source>
</evidence>
<dbReference type="GO" id="GO:0048029">
    <property type="term" value="F:monosaccharide binding"/>
    <property type="evidence" value="ECO:0007669"/>
    <property type="project" value="TreeGrafter"/>
</dbReference>
<dbReference type="STRING" id="1679444.PYTT_1977"/>
<dbReference type="GO" id="GO:0042802">
    <property type="term" value="F:identical protein binding"/>
    <property type="evidence" value="ECO:0007669"/>
    <property type="project" value="TreeGrafter"/>
</dbReference>
<evidence type="ECO:0000256" key="14">
    <source>
        <dbReference type="ARBA" id="ARBA00038478"/>
    </source>
</evidence>
<dbReference type="NCBIfam" id="NF002872">
    <property type="entry name" value="PRK03202.1"/>
    <property type="match status" value="1"/>
</dbReference>
<dbReference type="UniPathway" id="UPA00109">
    <property type="reaction ID" value="UER00182"/>
</dbReference>
<name>A0A1H6M0L2_9BACT</name>
<organism evidence="17 18">
    <name type="scientific">Akkermansia glycaniphila</name>
    <dbReference type="NCBI Taxonomy" id="1679444"/>
    <lineage>
        <taxon>Bacteria</taxon>
        <taxon>Pseudomonadati</taxon>
        <taxon>Verrucomicrobiota</taxon>
        <taxon>Verrucomicrobiia</taxon>
        <taxon>Verrucomicrobiales</taxon>
        <taxon>Akkermansiaceae</taxon>
        <taxon>Akkermansia</taxon>
    </lineage>
</organism>
<keyword evidence="18" id="KW-1185">Reference proteome</keyword>
<dbReference type="GO" id="GO:0005945">
    <property type="term" value="C:6-phosphofructokinase complex"/>
    <property type="evidence" value="ECO:0007669"/>
    <property type="project" value="TreeGrafter"/>
</dbReference>
<comment type="similarity">
    <text evidence="14">Belongs to the phosphofructokinase type A (PFKA) family.</text>
</comment>
<dbReference type="FunFam" id="3.40.50.460:FF:000002">
    <property type="entry name" value="ATP-dependent 6-phosphofructokinase"/>
    <property type="match status" value="1"/>
</dbReference>
<dbReference type="EMBL" id="LT629973">
    <property type="protein sequence ID" value="SEH94699.1"/>
    <property type="molecule type" value="Genomic_DNA"/>
</dbReference>
<feature type="domain" description="Phosphofructokinase" evidence="16">
    <location>
        <begin position="1"/>
        <end position="270"/>
    </location>
</feature>
<dbReference type="GO" id="GO:0003872">
    <property type="term" value="F:6-phosphofructokinase activity"/>
    <property type="evidence" value="ECO:0007669"/>
    <property type="project" value="UniProtKB-EC"/>
</dbReference>
<comment type="pathway">
    <text evidence="3">Carbohydrate degradation; glycolysis; D-glyceraldehyde 3-phosphate and glycerone phosphate from D-glucose: step 3/4.</text>
</comment>
<keyword evidence="11" id="KW-0067">ATP-binding</keyword>
<evidence type="ECO:0000256" key="5">
    <source>
        <dbReference type="ARBA" id="ARBA00022490"/>
    </source>
</evidence>
<dbReference type="PANTHER" id="PTHR13697">
    <property type="entry name" value="PHOSPHOFRUCTOKINASE"/>
    <property type="match status" value="1"/>
</dbReference>
<dbReference type="InterPro" id="IPR012003">
    <property type="entry name" value="ATP_PFK_prok-type"/>
</dbReference>
<reference evidence="18" key="1">
    <citation type="submission" date="2016-09" db="EMBL/GenBank/DDBJ databases">
        <authorList>
            <person name="Koehorst J."/>
        </authorList>
    </citation>
    <scope>NUCLEOTIDE SEQUENCE [LARGE SCALE GENOMIC DNA]</scope>
</reference>
<evidence type="ECO:0000256" key="11">
    <source>
        <dbReference type="ARBA" id="ARBA00022840"/>
    </source>
</evidence>
<dbReference type="Gene3D" id="3.40.50.460">
    <property type="entry name" value="Phosphofructokinase domain"/>
    <property type="match status" value="1"/>
</dbReference>
<keyword evidence="5" id="KW-0963">Cytoplasm</keyword>
<dbReference type="PANTHER" id="PTHR13697:SF4">
    <property type="entry name" value="ATP-DEPENDENT 6-PHOSPHOFRUCTOKINASE"/>
    <property type="match status" value="1"/>
</dbReference>
<dbReference type="InterPro" id="IPR022953">
    <property type="entry name" value="ATP_PFK"/>
</dbReference>
<dbReference type="GO" id="GO:0016208">
    <property type="term" value="F:AMP binding"/>
    <property type="evidence" value="ECO:0007669"/>
    <property type="project" value="TreeGrafter"/>
</dbReference>
<keyword evidence="7" id="KW-0808">Transferase</keyword>
<dbReference type="Proteomes" id="UP000176204">
    <property type="component" value="Chromosome I"/>
</dbReference>
<evidence type="ECO:0000256" key="2">
    <source>
        <dbReference type="ARBA" id="ARBA00004496"/>
    </source>
</evidence>
<evidence type="ECO:0000313" key="17">
    <source>
        <dbReference type="EMBL" id="SEH94699.1"/>
    </source>
</evidence>
<evidence type="ECO:0000259" key="16">
    <source>
        <dbReference type="Pfam" id="PF00365"/>
    </source>
</evidence>
<evidence type="ECO:0000256" key="13">
    <source>
        <dbReference type="ARBA" id="ARBA00023152"/>
    </source>
</evidence>
<accession>A0A1H6M0L2</accession>
<gene>
    <name evidence="17" type="ORF">PYTT_1977</name>
</gene>
<dbReference type="GO" id="GO:0046872">
    <property type="term" value="F:metal ion binding"/>
    <property type="evidence" value="ECO:0007669"/>
    <property type="project" value="UniProtKB-KW"/>
</dbReference>
<keyword evidence="8" id="KW-0479">Metal-binding</keyword>
<protein>
    <recommendedName>
        <fullName evidence="4">6-phosphofructokinase</fullName>
        <ecNumber evidence="4">2.7.1.11</ecNumber>
    </recommendedName>
</protein>
<dbReference type="AlphaFoldDB" id="A0A1H6M0L2"/>
<dbReference type="GO" id="GO:0070095">
    <property type="term" value="F:fructose-6-phosphate binding"/>
    <property type="evidence" value="ECO:0007669"/>
    <property type="project" value="TreeGrafter"/>
</dbReference>
<dbReference type="PIRSF" id="PIRSF000532">
    <property type="entry name" value="ATP_PFK_prok"/>
    <property type="match status" value="1"/>
</dbReference>
<dbReference type="KEGG" id="agl:PYTT_1977"/>
<keyword evidence="9" id="KW-0547">Nucleotide-binding</keyword>
<evidence type="ECO:0000256" key="15">
    <source>
        <dbReference type="ARBA" id="ARBA00048070"/>
    </source>
</evidence>
<evidence type="ECO:0000256" key="10">
    <source>
        <dbReference type="ARBA" id="ARBA00022777"/>
    </source>
</evidence>
<evidence type="ECO:0000256" key="1">
    <source>
        <dbReference type="ARBA" id="ARBA00001946"/>
    </source>
</evidence>
<dbReference type="GO" id="GO:0061621">
    <property type="term" value="P:canonical glycolysis"/>
    <property type="evidence" value="ECO:0007669"/>
    <property type="project" value="TreeGrafter"/>
</dbReference>
<evidence type="ECO:0000256" key="4">
    <source>
        <dbReference type="ARBA" id="ARBA00012055"/>
    </source>
</evidence>
<proteinExistence type="inferred from homology"/>
<dbReference type="RefSeq" id="WP_281491760.1">
    <property type="nucleotide sequence ID" value="NZ_JACVVN010000012.1"/>
</dbReference>
<dbReference type="SUPFAM" id="SSF53784">
    <property type="entry name" value="Phosphofructokinase"/>
    <property type="match status" value="1"/>
</dbReference>